<organism evidence="1 2">
    <name type="scientific">Elysia crispata</name>
    <name type="common">lettuce slug</name>
    <dbReference type="NCBI Taxonomy" id="231223"/>
    <lineage>
        <taxon>Eukaryota</taxon>
        <taxon>Metazoa</taxon>
        <taxon>Spiralia</taxon>
        <taxon>Lophotrochozoa</taxon>
        <taxon>Mollusca</taxon>
        <taxon>Gastropoda</taxon>
        <taxon>Heterobranchia</taxon>
        <taxon>Euthyneura</taxon>
        <taxon>Panpulmonata</taxon>
        <taxon>Sacoglossa</taxon>
        <taxon>Placobranchoidea</taxon>
        <taxon>Plakobranchidae</taxon>
        <taxon>Elysia</taxon>
    </lineage>
</organism>
<keyword evidence="2" id="KW-1185">Reference proteome</keyword>
<proteinExistence type="predicted"/>
<reference evidence="1" key="1">
    <citation type="journal article" date="2023" name="G3 (Bethesda)">
        <title>A reference genome for the long-term kleptoplast-retaining sea slug Elysia crispata morphotype clarki.</title>
        <authorList>
            <person name="Eastman K.E."/>
            <person name="Pendleton A.L."/>
            <person name="Shaikh M.A."/>
            <person name="Suttiyut T."/>
            <person name="Ogas R."/>
            <person name="Tomko P."/>
            <person name="Gavelis G."/>
            <person name="Widhalm J.R."/>
            <person name="Wisecaver J.H."/>
        </authorList>
    </citation>
    <scope>NUCLEOTIDE SEQUENCE</scope>
    <source>
        <strain evidence="1">ECLA1</strain>
    </source>
</reference>
<dbReference type="Proteomes" id="UP001283361">
    <property type="component" value="Unassembled WGS sequence"/>
</dbReference>
<comment type="caution">
    <text evidence="1">The sequence shown here is derived from an EMBL/GenBank/DDBJ whole genome shotgun (WGS) entry which is preliminary data.</text>
</comment>
<name>A0AAE1AYH0_9GAST</name>
<gene>
    <name evidence="1" type="ORF">RRG08_025687</name>
</gene>
<evidence type="ECO:0000313" key="1">
    <source>
        <dbReference type="EMBL" id="KAK3795636.1"/>
    </source>
</evidence>
<dbReference type="AlphaFoldDB" id="A0AAE1AYH0"/>
<protein>
    <submittedName>
        <fullName evidence="1">Uncharacterized protein</fullName>
    </submittedName>
</protein>
<evidence type="ECO:0000313" key="2">
    <source>
        <dbReference type="Proteomes" id="UP001283361"/>
    </source>
</evidence>
<sequence length="129" mass="13837">MFSRAKGAAALRELKTKSSATRLVSCRVVCKKKKCLGLSILLNRSGMSNQTNRQADNHTTCASHVSVYALGHEYRNGTVPALRGLTHERAHCATLPKHKIGVSLLGPPRQGWLGAQTALPGVSSRDCAC</sequence>
<dbReference type="EMBL" id="JAWDGP010001023">
    <property type="protein sequence ID" value="KAK3795636.1"/>
    <property type="molecule type" value="Genomic_DNA"/>
</dbReference>
<accession>A0AAE1AYH0</accession>